<evidence type="ECO:0000313" key="13">
    <source>
        <dbReference type="Proteomes" id="UP001357485"/>
    </source>
</evidence>
<protein>
    <submittedName>
        <fullName evidence="12">Protein transport protein bet1</fullName>
    </submittedName>
</protein>
<keyword evidence="7 10" id="KW-0472">Membrane</keyword>
<evidence type="ECO:0000259" key="11">
    <source>
        <dbReference type="PROSITE" id="PS50192"/>
    </source>
</evidence>
<keyword evidence="6" id="KW-0333">Golgi apparatus</keyword>
<dbReference type="Gene3D" id="1.20.5.110">
    <property type="match status" value="1"/>
</dbReference>
<proteinExistence type="predicted"/>
<dbReference type="Proteomes" id="UP001357485">
    <property type="component" value="Unassembled WGS sequence"/>
</dbReference>
<feature type="transmembrane region" description="Helical" evidence="10">
    <location>
        <begin position="101"/>
        <end position="121"/>
    </location>
</feature>
<organism evidence="12 13">
    <name type="scientific">Cryomyces antarcticus</name>
    <dbReference type="NCBI Taxonomy" id="329879"/>
    <lineage>
        <taxon>Eukaryota</taxon>
        <taxon>Fungi</taxon>
        <taxon>Dikarya</taxon>
        <taxon>Ascomycota</taxon>
        <taxon>Pezizomycotina</taxon>
        <taxon>Dothideomycetes</taxon>
        <taxon>Dothideomycetes incertae sedis</taxon>
        <taxon>Cryomyces</taxon>
    </lineage>
</organism>
<dbReference type="InterPro" id="IPR039899">
    <property type="entry name" value="BET1_SNARE"/>
</dbReference>
<evidence type="ECO:0000256" key="8">
    <source>
        <dbReference type="ARBA" id="ARBA00046280"/>
    </source>
</evidence>
<keyword evidence="13" id="KW-1185">Reference proteome</keyword>
<evidence type="ECO:0000256" key="9">
    <source>
        <dbReference type="SAM" id="MobiDB-lite"/>
    </source>
</evidence>
<evidence type="ECO:0000256" key="2">
    <source>
        <dbReference type="ARBA" id="ARBA00022448"/>
    </source>
</evidence>
<evidence type="ECO:0000256" key="6">
    <source>
        <dbReference type="ARBA" id="ARBA00023034"/>
    </source>
</evidence>
<accession>A0ABR0JKZ0</accession>
<feature type="region of interest" description="Disordered" evidence="9">
    <location>
        <begin position="1"/>
        <end position="25"/>
    </location>
</feature>
<keyword evidence="4" id="KW-0653">Protein transport</keyword>
<dbReference type="PANTHER" id="PTHR12791">
    <property type="entry name" value="GOLGI SNARE BET1-RELATED"/>
    <property type="match status" value="1"/>
</dbReference>
<evidence type="ECO:0000256" key="5">
    <source>
        <dbReference type="ARBA" id="ARBA00022989"/>
    </source>
</evidence>
<gene>
    <name evidence="12" type="primary">BET1</name>
    <name evidence="12" type="ORF">LTR16_010126</name>
</gene>
<comment type="caution">
    <text evidence="12">The sequence shown here is derived from an EMBL/GenBank/DDBJ whole genome shotgun (WGS) entry which is preliminary data.</text>
</comment>
<evidence type="ECO:0000256" key="4">
    <source>
        <dbReference type="ARBA" id="ARBA00022927"/>
    </source>
</evidence>
<feature type="domain" description="T-SNARE coiled-coil homology" evidence="11">
    <location>
        <begin position="33"/>
        <end position="95"/>
    </location>
</feature>
<evidence type="ECO:0000256" key="10">
    <source>
        <dbReference type="SAM" id="Phobius"/>
    </source>
</evidence>
<evidence type="ECO:0000256" key="7">
    <source>
        <dbReference type="ARBA" id="ARBA00023136"/>
    </source>
</evidence>
<dbReference type="PROSITE" id="PS50192">
    <property type="entry name" value="T_SNARE"/>
    <property type="match status" value="1"/>
</dbReference>
<evidence type="ECO:0000256" key="3">
    <source>
        <dbReference type="ARBA" id="ARBA00022692"/>
    </source>
</evidence>
<dbReference type="EMBL" id="JAVRRA010027422">
    <property type="protein sequence ID" value="KAK5065926.1"/>
    <property type="molecule type" value="Genomic_DNA"/>
</dbReference>
<dbReference type="SMART" id="SM00397">
    <property type="entry name" value="t_SNARE"/>
    <property type="match status" value="1"/>
</dbReference>
<comment type="subcellular location">
    <subcellularLocation>
        <location evidence="8">Endomembrane system</location>
        <topology evidence="8">Single-pass type IV membrane protein</topology>
    </subcellularLocation>
    <subcellularLocation>
        <location evidence="1">Golgi apparatus membrane</location>
    </subcellularLocation>
</comment>
<evidence type="ECO:0000256" key="1">
    <source>
        <dbReference type="ARBA" id="ARBA00004394"/>
    </source>
</evidence>
<dbReference type="CDD" id="cd15853">
    <property type="entry name" value="SNARE_Bet1"/>
    <property type="match status" value="1"/>
</dbReference>
<sequence>GLYGGAGAGEKGEAGFRTATPNSRGQYSDAVLSELESQNDEELEGMSKRVRMLKDISVAIGTEIRSSTALAESMNDRFDSTRTRLKGTMGRMLRMAERTGVGWRVWLGFFLVVAGLFWWVWLF</sequence>
<keyword evidence="3 10" id="KW-0812">Transmembrane</keyword>
<feature type="non-terminal residue" evidence="12">
    <location>
        <position position="1"/>
    </location>
</feature>
<reference evidence="12 13" key="1">
    <citation type="submission" date="2023-08" db="EMBL/GenBank/DDBJ databases">
        <title>Black Yeasts Isolated from many extreme environments.</title>
        <authorList>
            <person name="Coleine C."/>
            <person name="Stajich J.E."/>
            <person name="Selbmann L."/>
        </authorList>
    </citation>
    <scope>NUCLEOTIDE SEQUENCE [LARGE SCALE GENOMIC DNA]</scope>
    <source>
        <strain evidence="12 13">CCFEE 536</strain>
    </source>
</reference>
<evidence type="ECO:0000313" key="12">
    <source>
        <dbReference type="EMBL" id="KAK5065926.1"/>
    </source>
</evidence>
<dbReference type="InterPro" id="IPR000727">
    <property type="entry name" value="T_SNARE_dom"/>
</dbReference>
<dbReference type="SUPFAM" id="SSF58038">
    <property type="entry name" value="SNARE fusion complex"/>
    <property type="match status" value="1"/>
</dbReference>
<keyword evidence="2" id="KW-0813">Transport</keyword>
<name>A0ABR0JKZ0_9PEZI</name>
<keyword evidence="5 10" id="KW-1133">Transmembrane helix</keyword>